<dbReference type="GO" id="GO:0005737">
    <property type="term" value="C:cytoplasm"/>
    <property type="evidence" value="ECO:0007669"/>
    <property type="project" value="TreeGrafter"/>
</dbReference>
<evidence type="ECO:0000313" key="2">
    <source>
        <dbReference type="Proteomes" id="UP000007800"/>
    </source>
</evidence>
<dbReference type="RefSeq" id="XP_002776802.1">
    <property type="nucleotide sequence ID" value="XM_002776756.1"/>
</dbReference>
<evidence type="ECO:0000313" key="1">
    <source>
        <dbReference type="EMBL" id="EER08618.1"/>
    </source>
</evidence>
<dbReference type="GeneID" id="9042457"/>
<sequence>MTTKLVRDPGYADPVKAFRIGATCNILSFTIPDETEVDITRLELSRLGQDYCLMEDYTVFRAGRLVVCIGLRSGTNHLLYAYNEKDDVITMLGQVMTKEKKIPKSIRFGINTRLYFGEEHLRLCAMTMRIFLVHVQGEYLWSDSWSYRFWRGMFTLGLFALPHKETILIPHPRERYCVELPTDPTVWARGKKLRKYGKTFQLSVNMDFDMDLTFCALYHEKVNKGTWLDDRCLDVLLMIKEDPGGPQNLRFVAWELRDVESGDIAALSVKLWYLGFPMPYMREILDPLGGRCIPRAEFVPKWHDCRWTPLPQAPDNVASVKLIKKEIAEGKALIPPRPQRRGSLVED</sequence>
<name>C5L3N9_PERM5</name>
<dbReference type="GO" id="GO:0030163">
    <property type="term" value="P:protein catabolic process"/>
    <property type="evidence" value="ECO:0007669"/>
    <property type="project" value="InterPro"/>
</dbReference>
<dbReference type="InterPro" id="IPR004616">
    <property type="entry name" value="Leu/Phe-tRNA_Trfase"/>
</dbReference>
<dbReference type="EMBL" id="GG678922">
    <property type="protein sequence ID" value="EER08618.1"/>
    <property type="molecule type" value="Genomic_DNA"/>
</dbReference>
<dbReference type="AlphaFoldDB" id="C5L3N9"/>
<proteinExistence type="predicted"/>
<dbReference type="InParanoid" id="C5L3N9"/>
<reference evidence="1 2" key="1">
    <citation type="submission" date="2008-07" db="EMBL/GenBank/DDBJ databases">
        <authorList>
            <person name="El-Sayed N."/>
            <person name="Caler E."/>
            <person name="Inman J."/>
            <person name="Amedeo P."/>
            <person name="Hass B."/>
            <person name="Wortman J."/>
        </authorList>
    </citation>
    <scope>NUCLEOTIDE SEQUENCE [LARGE SCALE GENOMIC DNA]</scope>
    <source>
        <strain evidence="2">ATCC 50983 / TXsc</strain>
    </source>
</reference>
<protein>
    <submittedName>
        <fullName evidence="1">Uncharacterized protein</fullName>
    </submittedName>
</protein>
<dbReference type="OrthoDB" id="2122564at2759"/>
<accession>C5L3N9</accession>
<dbReference type="Proteomes" id="UP000007800">
    <property type="component" value="Unassembled WGS sequence"/>
</dbReference>
<keyword evidence="2" id="KW-1185">Reference proteome</keyword>
<dbReference type="PANTHER" id="PTHR30098:SF2">
    <property type="entry name" value="LEUCYL_PHENYLALANYL-TRNA--PROTEIN TRANSFERASE"/>
    <property type="match status" value="1"/>
</dbReference>
<gene>
    <name evidence="1" type="ORF">Pmar_PMAR017673</name>
</gene>
<dbReference type="PANTHER" id="PTHR30098">
    <property type="entry name" value="LEUCYL/PHENYLALANYL-TRNA--PROTEIN TRANSFERASE"/>
    <property type="match status" value="1"/>
</dbReference>
<organism evidence="2">
    <name type="scientific">Perkinsus marinus (strain ATCC 50983 / TXsc)</name>
    <dbReference type="NCBI Taxonomy" id="423536"/>
    <lineage>
        <taxon>Eukaryota</taxon>
        <taxon>Sar</taxon>
        <taxon>Alveolata</taxon>
        <taxon>Perkinsozoa</taxon>
        <taxon>Perkinsea</taxon>
        <taxon>Perkinsida</taxon>
        <taxon>Perkinsidae</taxon>
        <taxon>Perkinsus</taxon>
    </lineage>
</organism>
<dbReference type="GO" id="GO:0008914">
    <property type="term" value="F:leucyl-tRNA--protein transferase activity"/>
    <property type="evidence" value="ECO:0007669"/>
    <property type="project" value="InterPro"/>
</dbReference>